<feature type="region of interest" description="Disordered" evidence="1">
    <location>
        <begin position="105"/>
        <end position="130"/>
    </location>
</feature>
<dbReference type="Proteomes" id="UP001632037">
    <property type="component" value="Unassembled WGS sequence"/>
</dbReference>
<feature type="compositionally biased region" description="Basic and acidic residues" evidence="1">
    <location>
        <begin position="306"/>
        <end position="315"/>
    </location>
</feature>
<dbReference type="PANTHER" id="PTHR24114">
    <property type="entry name" value="LEUCINE RICH REPEAT FAMILY PROTEIN"/>
    <property type="match status" value="1"/>
</dbReference>
<dbReference type="InterPro" id="IPR032675">
    <property type="entry name" value="LRR_dom_sf"/>
</dbReference>
<keyword evidence="3" id="KW-1185">Reference proteome</keyword>
<evidence type="ECO:0000256" key="1">
    <source>
        <dbReference type="SAM" id="MobiDB-lite"/>
    </source>
</evidence>
<feature type="compositionally biased region" description="Polar residues" evidence="1">
    <location>
        <begin position="15"/>
        <end position="26"/>
    </location>
</feature>
<gene>
    <name evidence="2" type="ORF">V7S43_014641</name>
</gene>
<dbReference type="Gene3D" id="3.80.10.10">
    <property type="entry name" value="Ribonuclease Inhibitor"/>
    <property type="match status" value="5"/>
</dbReference>
<comment type="caution">
    <text evidence="2">The sequence shown here is derived from an EMBL/GenBank/DDBJ whole genome shotgun (WGS) entry which is preliminary data.</text>
</comment>
<dbReference type="SMART" id="SM00368">
    <property type="entry name" value="LRR_RI"/>
    <property type="match status" value="13"/>
</dbReference>
<organism evidence="2 3">
    <name type="scientific">Phytophthora oleae</name>
    <dbReference type="NCBI Taxonomy" id="2107226"/>
    <lineage>
        <taxon>Eukaryota</taxon>
        <taxon>Sar</taxon>
        <taxon>Stramenopiles</taxon>
        <taxon>Oomycota</taxon>
        <taxon>Peronosporomycetes</taxon>
        <taxon>Peronosporales</taxon>
        <taxon>Peronosporaceae</taxon>
        <taxon>Phytophthora</taxon>
    </lineage>
</organism>
<dbReference type="EMBL" id="JBIMZQ010000041">
    <property type="protein sequence ID" value="KAL3660497.1"/>
    <property type="molecule type" value="Genomic_DNA"/>
</dbReference>
<accession>A0ABD3F115</accession>
<reference evidence="2 3" key="1">
    <citation type="submission" date="2024-09" db="EMBL/GenBank/DDBJ databases">
        <title>Genome sequencing and assembly of Phytophthora oleae, isolate VK10A, causative agent of rot of olive drupes.</title>
        <authorList>
            <person name="Conti Taguali S."/>
            <person name="Riolo M."/>
            <person name="La Spada F."/>
            <person name="Cacciola S.O."/>
            <person name="Dionisio G."/>
        </authorList>
    </citation>
    <scope>NUCLEOTIDE SEQUENCE [LARGE SCALE GENOMIC DNA]</scope>
    <source>
        <strain evidence="2 3">VK10A</strain>
    </source>
</reference>
<evidence type="ECO:0000313" key="2">
    <source>
        <dbReference type="EMBL" id="KAL3660497.1"/>
    </source>
</evidence>
<feature type="region of interest" description="Disordered" evidence="1">
    <location>
        <begin position="298"/>
        <end position="320"/>
    </location>
</feature>
<proteinExistence type="predicted"/>
<dbReference type="SUPFAM" id="SSF52047">
    <property type="entry name" value="RNI-like"/>
    <property type="match status" value="3"/>
</dbReference>
<dbReference type="InterPro" id="IPR052394">
    <property type="entry name" value="LRR-containing"/>
</dbReference>
<dbReference type="AlphaFoldDB" id="A0ABD3F115"/>
<feature type="region of interest" description="Disordered" evidence="1">
    <location>
        <begin position="1"/>
        <end position="66"/>
    </location>
</feature>
<dbReference type="PANTHER" id="PTHR24114:SF2">
    <property type="entry name" value="F-BOX DOMAIN-CONTAINING PROTEIN-RELATED"/>
    <property type="match status" value="1"/>
</dbReference>
<protein>
    <submittedName>
        <fullName evidence="2">Uncharacterized protein</fullName>
    </submittedName>
</protein>
<feature type="compositionally biased region" description="Basic residues" evidence="1">
    <location>
        <begin position="255"/>
        <end position="265"/>
    </location>
</feature>
<dbReference type="Pfam" id="PF13516">
    <property type="entry name" value="LRR_6"/>
    <property type="match status" value="10"/>
</dbReference>
<feature type="region of interest" description="Disordered" evidence="1">
    <location>
        <begin position="238"/>
        <end position="265"/>
    </location>
</feature>
<dbReference type="InterPro" id="IPR001611">
    <property type="entry name" value="Leu-rich_rpt"/>
</dbReference>
<name>A0ABD3F115_9STRA</name>
<evidence type="ECO:0000313" key="3">
    <source>
        <dbReference type="Proteomes" id="UP001632037"/>
    </source>
</evidence>
<sequence>MDGLSRTETIDETSSHLSNKETNAAPETSIGELLHQTELIDSNEDTHKTDSMPQPTDGSHDNNTDEETIVLPPKEAWIHVIEPVPDLQTSIFEFVPAPGTIPDHTIGKLIPESKSRPKKRVSFAPETEEDSSTLVHDHVHLIDVSTERSGMLSVMEQSRQLERSFVVLDDIPPFGWWDCIQLGLSLTYTTICLRQNISSRCLFFEDQQQKRGKSCISASQISVLARAGLAFNSSTRSLVVRQGQPPPPPPEPVKKKPKRRRSRKVARLGFTRIATRLRHRKKLSSEYKWAAKLSKRLASRGNNAEKAAKPKDPVKPRPPVRLKVDLKLKLKLKRRASGDPGENTKIKKATTGPDKSKIGSYGAIAVFQALRVNRTLLSLRLEYAAIDDSAMSALAAALRVNITLTHLSLAGNRISSVGARDLAEALEDSPDSMLIDLDLRDNRLGAQGAEELGRALRENETLTRCDLSWNQMGPQAVLGLLSALQDNFALRELCVYGRDLAEDGTRYLSNLDYESAKRIVVALRHLNDSFALIRLSGFRALLPIDKIKTSRWINLGDRELMELDGLVIAGLIPHNNMLLSLDLHDNPGLGRAAVLELLAVIKRSPTLRDVNLSNTGLFPEAGESVGELVALNSTLGTIKMHETVISVQQVRGNQRSGAVPELMTFSVDPNHFLDNWIFAKCFAVNRLTQELNELRLPDASRSSKTAAIVDMAANMKDHRDLINANVCGRPLELYEVAFLGKKMLHHLHLGRVALNSCMLDGAAARALADGVRNHATLHTLELENNPLGPIGGQTLAECLASSSALTYLNLSWTQLGDDGVVGFQEALKRNKSIERLDLRGNELRVRGVVAIAEGLRRTATLRELHLRWNTVSPAGAEALAIALESNQSLRLLDIEHHTMGSRGAAAFASMLARNKHLEQLNMGGTDSDDALDAGPGIGSEQAQRIAEALSSCNRSLRVLHVGANRIDADAASRFGEILKSNKTLVALDLSRSGLDAKNAPRFFACLSVNSTLERLSLAHNRIGNEGLVACTRALETNRTLRELNLAHNGMTEEPLAVLAAKLRAPTRQICPNLEWLCLTGNSMTERTRRGYLSLPQNVIAIELENQEEED</sequence>